<dbReference type="FunFam" id="3.80.10.10:FF:000041">
    <property type="entry name" value="LRR receptor-like serine/threonine-protein kinase ERECTA"/>
    <property type="match status" value="1"/>
</dbReference>
<dbReference type="Proteomes" id="UP001190700">
    <property type="component" value="Unassembled WGS sequence"/>
</dbReference>
<reference evidence="4 5" key="1">
    <citation type="journal article" date="2015" name="Genome Biol. Evol.">
        <title>Comparative Genomics of a Bacterivorous Green Alga Reveals Evolutionary Causalities and Consequences of Phago-Mixotrophic Mode of Nutrition.</title>
        <authorList>
            <person name="Burns J.A."/>
            <person name="Paasch A."/>
            <person name="Narechania A."/>
            <person name="Kim E."/>
        </authorList>
    </citation>
    <scope>NUCLEOTIDE SEQUENCE [LARGE SCALE GENOMIC DNA]</scope>
    <source>
        <strain evidence="4 5">PLY_AMNH</strain>
    </source>
</reference>
<dbReference type="EMBL" id="LGRX02033679">
    <property type="protein sequence ID" value="KAK3240314.1"/>
    <property type="molecule type" value="Genomic_DNA"/>
</dbReference>
<evidence type="ECO:0000256" key="2">
    <source>
        <dbReference type="ARBA" id="ARBA00022614"/>
    </source>
</evidence>
<keyword evidence="5" id="KW-1185">Reference proteome</keyword>
<accession>A0AAE0BQL9</accession>
<name>A0AAE0BQL9_9CHLO</name>
<dbReference type="Pfam" id="PF00560">
    <property type="entry name" value="LRR_1"/>
    <property type="match status" value="1"/>
</dbReference>
<sequence length="701" mass="76010">MTTTNHTANLGRAVKQLNTKAEKDASAETSVVVRVDIKKLARRKKLLYCPYDNFNPYPPRPQTLESRMPQLFDLQHFFAPSRLGGSELLGPSSWDAVMFHVCKYDDGQDEWLLLSKELTRSMKRQQVDDEPDEVQLVSAHRCCGIAGERAQELAAFGQLRSMQPYLSWINSYCGDMGYLGPAKGRAVSRAVKCMARLQVAALQAAGMTMSERTWLPVKHVCMVHEAALMLEPDDDEQLRWLYSCTYVELHVGEEAAVRSLLVESGVAGRATAALGALPEDAWQRASPGWTPPTGVPGSYWRLLGERVSSAGSANEWFQLSLSSVGCVHLKGGIFPHTAQERGATTCAHVVGVAMDKVCFLGVVAAAIGSADLNQPDGPISSGAAQLLWVAGPDGGLILSSNSLTGAIPTELGRLTRLIELSMQDNLLTSSLPTELMELVGLNTFNVGQNRLLGTIPTDVGNLVKVGILQLYENSLTGNLPTELGQLTSVVYLNVSFNSLEGKLPSELGSVRGKGMREFEVSNNKFTGSIPSELAMFYHVTLFRKFHVQGNSFAGKIPTELGEFSGTVTSMKLNGNILTGAIPTELGKLTNLRKLDVSENTCTSSIPTELGSIGLRWLTDLKLNGNILTGAIPTELGKLLAIKKLDVSENTCTSSLPTQLGSLWRSINDLYLSSNNFTGALPTQLAQLAWLTKLYAARGCFR</sequence>
<evidence type="ECO:0000256" key="3">
    <source>
        <dbReference type="ARBA" id="ARBA00022737"/>
    </source>
</evidence>
<dbReference type="InterPro" id="IPR001611">
    <property type="entry name" value="Leu-rich_rpt"/>
</dbReference>
<dbReference type="PANTHER" id="PTHR48065:SF75">
    <property type="entry name" value="LEUCINE-RICH REPEAT-CONTAINING N-TERMINAL PLANT-TYPE DOMAIN-CONTAINING PROTEIN"/>
    <property type="match status" value="1"/>
</dbReference>
<gene>
    <name evidence="4" type="ORF">CYMTET_49837</name>
</gene>
<proteinExistence type="predicted"/>
<evidence type="ECO:0000313" key="4">
    <source>
        <dbReference type="EMBL" id="KAK3240314.1"/>
    </source>
</evidence>
<dbReference type="PANTHER" id="PTHR48065">
    <property type="entry name" value="OS10G0469600 PROTEIN"/>
    <property type="match status" value="1"/>
</dbReference>
<dbReference type="Gene3D" id="3.80.10.10">
    <property type="entry name" value="Ribonuclease Inhibitor"/>
    <property type="match status" value="2"/>
</dbReference>
<comment type="caution">
    <text evidence="4">The sequence shown here is derived from an EMBL/GenBank/DDBJ whole genome shotgun (WGS) entry which is preliminary data.</text>
</comment>
<keyword evidence="3" id="KW-0677">Repeat</keyword>
<keyword evidence="2" id="KW-0433">Leucine-rich repeat</keyword>
<protein>
    <submittedName>
        <fullName evidence="4">Uncharacterized protein</fullName>
    </submittedName>
</protein>
<evidence type="ECO:0000256" key="1">
    <source>
        <dbReference type="ARBA" id="ARBA00004430"/>
    </source>
</evidence>
<comment type="subcellular location">
    <subcellularLocation>
        <location evidence="1">Cytoplasm</location>
        <location evidence="1">Cytoskeleton</location>
        <location evidence="1">Cilium axoneme</location>
    </subcellularLocation>
</comment>
<dbReference type="InterPro" id="IPR032675">
    <property type="entry name" value="LRR_dom_sf"/>
</dbReference>
<dbReference type="AlphaFoldDB" id="A0AAE0BQL9"/>
<dbReference type="SUPFAM" id="SSF52058">
    <property type="entry name" value="L domain-like"/>
    <property type="match status" value="1"/>
</dbReference>
<evidence type="ECO:0000313" key="5">
    <source>
        <dbReference type="Proteomes" id="UP001190700"/>
    </source>
</evidence>
<dbReference type="GO" id="GO:0005930">
    <property type="term" value="C:axoneme"/>
    <property type="evidence" value="ECO:0007669"/>
    <property type="project" value="UniProtKB-SubCell"/>
</dbReference>
<organism evidence="4 5">
    <name type="scientific">Cymbomonas tetramitiformis</name>
    <dbReference type="NCBI Taxonomy" id="36881"/>
    <lineage>
        <taxon>Eukaryota</taxon>
        <taxon>Viridiplantae</taxon>
        <taxon>Chlorophyta</taxon>
        <taxon>Pyramimonadophyceae</taxon>
        <taxon>Pyramimonadales</taxon>
        <taxon>Pyramimonadaceae</taxon>
        <taxon>Cymbomonas</taxon>
    </lineage>
</organism>